<reference evidence="1 2" key="1">
    <citation type="submission" date="2019-03" db="EMBL/GenBank/DDBJ databases">
        <title>This is whole genome sequence of Paenibacillus sp MS74 strain.</title>
        <authorList>
            <person name="Trinh H.N."/>
        </authorList>
    </citation>
    <scope>NUCLEOTIDE SEQUENCE [LARGE SCALE GENOMIC DNA]</scope>
    <source>
        <strain evidence="1 2">MS74</strain>
    </source>
</reference>
<dbReference type="AlphaFoldDB" id="A0A4R5KKT7"/>
<dbReference type="Proteomes" id="UP000295636">
    <property type="component" value="Unassembled WGS sequence"/>
</dbReference>
<name>A0A4R5KKT7_9BACL</name>
<dbReference type="RefSeq" id="WP_133231784.1">
    <property type="nucleotide sequence ID" value="NZ_SMRT01000011.1"/>
</dbReference>
<dbReference type="OrthoDB" id="2716151at2"/>
<evidence type="ECO:0000313" key="1">
    <source>
        <dbReference type="EMBL" id="TDF95030.1"/>
    </source>
</evidence>
<organism evidence="1 2">
    <name type="scientific">Paenibacillus piri</name>
    <dbReference type="NCBI Taxonomy" id="2547395"/>
    <lineage>
        <taxon>Bacteria</taxon>
        <taxon>Bacillati</taxon>
        <taxon>Bacillota</taxon>
        <taxon>Bacilli</taxon>
        <taxon>Bacillales</taxon>
        <taxon>Paenibacillaceae</taxon>
        <taxon>Paenibacillus</taxon>
    </lineage>
</organism>
<evidence type="ECO:0000313" key="2">
    <source>
        <dbReference type="Proteomes" id="UP000295636"/>
    </source>
</evidence>
<gene>
    <name evidence="1" type="ORF">E1757_21060</name>
</gene>
<protein>
    <submittedName>
        <fullName evidence="1">DUF2642 domain-containing protein</fullName>
    </submittedName>
</protein>
<proteinExistence type="predicted"/>
<keyword evidence="2" id="KW-1185">Reference proteome</keyword>
<sequence>MSALRQFINKDVEVEISGKQFIKGKVIDVGSDLIVLFHEQRFYYIPIVHIQNVKLSYYLHEDPDMVPVEPIDYQTDSLSFRKILQNAKGSFVEINMTGNKAIHGYLTSIMNDYFVFYSPVYKAMFISMNHLKWLIPYRPGLAPYSLSNYSLQPINFPLSRTFEDQCKKMEGQLVVFDLGDNSNKIGLLQKADYPIIELVNANGDIICWNVQHLKTVHRP</sequence>
<accession>A0A4R5KKT7</accession>
<comment type="caution">
    <text evidence="1">The sequence shown here is derived from an EMBL/GenBank/DDBJ whole genome shotgun (WGS) entry which is preliminary data.</text>
</comment>
<dbReference type="EMBL" id="SMRT01000011">
    <property type="protein sequence ID" value="TDF95030.1"/>
    <property type="molecule type" value="Genomic_DNA"/>
</dbReference>